<comment type="caution">
    <text evidence="1">The sequence shown here is derived from an EMBL/GenBank/DDBJ whole genome shotgun (WGS) entry which is preliminary data.</text>
</comment>
<dbReference type="EMBL" id="VSRR010008948">
    <property type="protein sequence ID" value="MPC49553.1"/>
    <property type="molecule type" value="Genomic_DNA"/>
</dbReference>
<dbReference type="Proteomes" id="UP000324222">
    <property type="component" value="Unassembled WGS sequence"/>
</dbReference>
<keyword evidence="2" id="KW-1185">Reference proteome</keyword>
<evidence type="ECO:0000313" key="1">
    <source>
        <dbReference type="EMBL" id="MPC49553.1"/>
    </source>
</evidence>
<accession>A0A5B7FX42</accession>
<name>A0A5B7FX42_PORTR</name>
<evidence type="ECO:0000313" key="2">
    <source>
        <dbReference type="Proteomes" id="UP000324222"/>
    </source>
</evidence>
<gene>
    <name evidence="1" type="ORF">E2C01_043360</name>
</gene>
<sequence length="111" mass="12101">MTVLAAHYTVHTLHFLRHTRLTTSNNAIKRNVYRLSCPSAPPHCSTTKINNETQKSSPTSKGLAWRLAPGINKACLLCAGVTGAALIKMREMLAGEVREALTLAVIFASVW</sequence>
<protein>
    <submittedName>
        <fullName evidence="1">Uncharacterized protein</fullName>
    </submittedName>
</protein>
<dbReference type="AlphaFoldDB" id="A0A5B7FX42"/>
<reference evidence="1 2" key="1">
    <citation type="submission" date="2019-05" db="EMBL/GenBank/DDBJ databases">
        <title>Another draft genome of Portunus trituberculatus and its Hox gene families provides insights of decapod evolution.</title>
        <authorList>
            <person name="Jeong J.-H."/>
            <person name="Song I."/>
            <person name="Kim S."/>
            <person name="Choi T."/>
            <person name="Kim D."/>
            <person name="Ryu S."/>
            <person name="Kim W."/>
        </authorList>
    </citation>
    <scope>NUCLEOTIDE SEQUENCE [LARGE SCALE GENOMIC DNA]</scope>
    <source>
        <tissue evidence="1">Muscle</tissue>
    </source>
</reference>
<proteinExistence type="predicted"/>
<organism evidence="1 2">
    <name type="scientific">Portunus trituberculatus</name>
    <name type="common">Swimming crab</name>
    <name type="synonym">Neptunus trituberculatus</name>
    <dbReference type="NCBI Taxonomy" id="210409"/>
    <lineage>
        <taxon>Eukaryota</taxon>
        <taxon>Metazoa</taxon>
        <taxon>Ecdysozoa</taxon>
        <taxon>Arthropoda</taxon>
        <taxon>Crustacea</taxon>
        <taxon>Multicrustacea</taxon>
        <taxon>Malacostraca</taxon>
        <taxon>Eumalacostraca</taxon>
        <taxon>Eucarida</taxon>
        <taxon>Decapoda</taxon>
        <taxon>Pleocyemata</taxon>
        <taxon>Brachyura</taxon>
        <taxon>Eubrachyura</taxon>
        <taxon>Portunoidea</taxon>
        <taxon>Portunidae</taxon>
        <taxon>Portuninae</taxon>
        <taxon>Portunus</taxon>
    </lineage>
</organism>